<accession>A0A650EMM6</accession>
<dbReference type="Pfam" id="PF22740">
    <property type="entry name" value="PapZ_C"/>
    <property type="match status" value="1"/>
</dbReference>
<evidence type="ECO:0000313" key="7">
    <source>
        <dbReference type="EMBL" id="QGT50866.1"/>
    </source>
</evidence>
<evidence type="ECO:0000256" key="2">
    <source>
        <dbReference type="ARBA" id="ARBA00022840"/>
    </source>
</evidence>
<keyword evidence="1 4" id="KW-0547">Nucleotide-binding</keyword>
<dbReference type="EMBL" id="MN577572">
    <property type="protein sequence ID" value="QGT50866.1"/>
    <property type="molecule type" value="Genomic_DNA"/>
</dbReference>
<evidence type="ECO:0000259" key="5">
    <source>
        <dbReference type="Pfam" id="PF03668"/>
    </source>
</evidence>
<feature type="domain" description="RapZ C-terminal" evidence="6">
    <location>
        <begin position="164"/>
        <end position="283"/>
    </location>
</feature>
<evidence type="ECO:0000256" key="1">
    <source>
        <dbReference type="ARBA" id="ARBA00022741"/>
    </source>
</evidence>
<dbReference type="InterPro" id="IPR053931">
    <property type="entry name" value="RapZ_C"/>
</dbReference>
<dbReference type="InterPro" id="IPR053930">
    <property type="entry name" value="RapZ-like_N"/>
</dbReference>
<dbReference type="HAMAP" id="MF_00636">
    <property type="entry name" value="RapZ_like"/>
    <property type="match status" value="1"/>
</dbReference>
<proteinExistence type="inferred from homology"/>
<name>A0A650EMM6_9BACT</name>
<organism evidence="7">
    <name type="scientific">uncultured Elusimicrobia bacterium</name>
    <dbReference type="NCBI Taxonomy" id="699876"/>
    <lineage>
        <taxon>Bacteria</taxon>
        <taxon>Pseudomonadati</taxon>
        <taxon>Elusimicrobiota</taxon>
        <taxon>Elusimicrobia</taxon>
        <taxon>environmental samples</taxon>
    </lineage>
</organism>
<protein>
    <submittedName>
        <fullName evidence="7">Nucleotide-binding protein</fullName>
    </submittedName>
</protein>
<dbReference type="GO" id="GO:0005525">
    <property type="term" value="F:GTP binding"/>
    <property type="evidence" value="ECO:0007669"/>
    <property type="project" value="UniProtKB-UniRule"/>
</dbReference>
<reference evidence="7" key="1">
    <citation type="journal article" date="2020" name="J. ISSAAS">
        <title>Lactobacilli and other gastrointestinal microbiota of Peromyscus leucopus, reservoir host for agents of Lyme disease and other zoonoses in North America.</title>
        <authorList>
            <person name="Milovic A."/>
            <person name="Bassam K."/>
            <person name="Shao H."/>
            <person name="Chatzistamou I."/>
            <person name="Tufts D.M."/>
            <person name="Diuk-Wasser M."/>
            <person name="Barbour A.G."/>
        </authorList>
    </citation>
    <scope>NUCLEOTIDE SEQUENCE</scope>
    <source>
        <strain evidence="7">LL30</strain>
    </source>
</reference>
<feature type="binding site" evidence="4">
    <location>
        <begin position="13"/>
        <end position="20"/>
    </location>
    <ligand>
        <name>ATP</name>
        <dbReference type="ChEBI" id="CHEBI:30616"/>
    </ligand>
</feature>
<gene>
    <name evidence="7" type="ORF">Elusimicrob2101_1290</name>
</gene>
<sequence length="285" mass="32285">MQPDKRRIFIITGMSGAGKTQALKIFGDLGFYCVDNLPLALFGNFIDYVRENGEIQNVALGMDVREGDRLKEMPQLIAALPKDDFTVKVIFLDAGEDCLVRRFSETKHKHPIHKKLAAAIAHEREVMNPIKTMADKVIDTSDLKLGELKEKLSALLSLTRERDMQISVMSFGFKHGLPKDCDVVMDVRFLPNPYYIPELKEKTGLDDGVQQYIMSFKESQEFAEKFADLIKYLIPKYIKEGKSYLTIAMGCTGGRHRSVFMAHKLAEYLNQLGLSASEFHRDIGL</sequence>
<evidence type="ECO:0000256" key="3">
    <source>
        <dbReference type="ARBA" id="ARBA00023134"/>
    </source>
</evidence>
<dbReference type="Pfam" id="PF03668">
    <property type="entry name" value="RapZ-like_N"/>
    <property type="match status" value="1"/>
</dbReference>
<keyword evidence="3 4" id="KW-0342">GTP-binding</keyword>
<dbReference type="AlphaFoldDB" id="A0A650EMM6"/>
<dbReference type="PANTHER" id="PTHR30448">
    <property type="entry name" value="RNASE ADAPTER PROTEIN RAPZ"/>
    <property type="match status" value="1"/>
</dbReference>
<dbReference type="Gene3D" id="3.40.50.300">
    <property type="entry name" value="P-loop containing nucleotide triphosphate hydrolases"/>
    <property type="match status" value="1"/>
</dbReference>
<dbReference type="PIRSF" id="PIRSF005052">
    <property type="entry name" value="P-loopkin"/>
    <property type="match status" value="1"/>
</dbReference>
<keyword evidence="2 4" id="KW-0067">ATP-binding</keyword>
<dbReference type="GO" id="GO:0005524">
    <property type="term" value="F:ATP binding"/>
    <property type="evidence" value="ECO:0007669"/>
    <property type="project" value="UniProtKB-UniRule"/>
</dbReference>
<evidence type="ECO:0000256" key="4">
    <source>
        <dbReference type="HAMAP-Rule" id="MF_00636"/>
    </source>
</evidence>
<dbReference type="PANTHER" id="PTHR30448:SF0">
    <property type="entry name" value="RNASE ADAPTER PROTEIN RAPZ"/>
    <property type="match status" value="1"/>
</dbReference>
<evidence type="ECO:0000259" key="6">
    <source>
        <dbReference type="Pfam" id="PF22740"/>
    </source>
</evidence>
<feature type="binding site" evidence="4">
    <location>
        <begin position="63"/>
        <end position="66"/>
    </location>
    <ligand>
        <name>GTP</name>
        <dbReference type="ChEBI" id="CHEBI:37565"/>
    </ligand>
</feature>
<dbReference type="NCBIfam" id="NF003828">
    <property type="entry name" value="PRK05416.1"/>
    <property type="match status" value="1"/>
</dbReference>
<feature type="domain" description="RapZ-like N-terminal" evidence="5">
    <location>
        <begin position="8"/>
        <end position="156"/>
    </location>
</feature>
<dbReference type="SUPFAM" id="SSF52540">
    <property type="entry name" value="P-loop containing nucleoside triphosphate hydrolases"/>
    <property type="match status" value="1"/>
</dbReference>
<dbReference type="InterPro" id="IPR005337">
    <property type="entry name" value="RapZ-like"/>
</dbReference>
<dbReference type="InterPro" id="IPR027417">
    <property type="entry name" value="P-loop_NTPase"/>
</dbReference>